<accession>X1M367</accession>
<dbReference type="GO" id="GO:0016114">
    <property type="term" value="P:terpenoid biosynthetic process"/>
    <property type="evidence" value="ECO:0007669"/>
    <property type="project" value="InterPro"/>
</dbReference>
<evidence type="ECO:0000313" key="5">
    <source>
        <dbReference type="EMBL" id="GAI00844.1"/>
    </source>
</evidence>
<dbReference type="InterPro" id="IPR005477">
    <property type="entry name" value="Dxylulose-5-P_synthase"/>
</dbReference>
<dbReference type="GO" id="GO:0008661">
    <property type="term" value="F:1-deoxy-D-xylulose-5-phosphate synthase activity"/>
    <property type="evidence" value="ECO:0007669"/>
    <property type="project" value="InterPro"/>
</dbReference>
<evidence type="ECO:0000256" key="1">
    <source>
        <dbReference type="ARBA" id="ARBA00001946"/>
    </source>
</evidence>
<comment type="subunit">
    <text evidence="2">Homodimer.</text>
</comment>
<dbReference type="EMBL" id="BARU01046285">
    <property type="protein sequence ID" value="GAI00844.1"/>
    <property type="molecule type" value="Genomic_DNA"/>
</dbReference>
<sequence>MNSKIQKMTKLLDNINGPGDLQNLSVKDLGVLAEEIREYITHAVSQR</sequence>
<feature type="non-terminal residue" evidence="5">
    <location>
        <position position="47"/>
    </location>
</feature>
<dbReference type="AlphaFoldDB" id="X1M367"/>
<proteinExistence type="predicted"/>
<organism evidence="5">
    <name type="scientific">marine sediment metagenome</name>
    <dbReference type="NCBI Taxonomy" id="412755"/>
    <lineage>
        <taxon>unclassified sequences</taxon>
        <taxon>metagenomes</taxon>
        <taxon>ecological metagenomes</taxon>
    </lineage>
</organism>
<keyword evidence="3" id="KW-0808">Transferase</keyword>
<evidence type="ECO:0000256" key="4">
    <source>
        <dbReference type="ARBA" id="ARBA00023052"/>
    </source>
</evidence>
<name>X1M367_9ZZZZ</name>
<keyword evidence="4" id="KW-0786">Thiamine pyrophosphate</keyword>
<dbReference type="Pfam" id="PF13292">
    <property type="entry name" value="DXP_synthase_N"/>
    <property type="match status" value="1"/>
</dbReference>
<evidence type="ECO:0000256" key="2">
    <source>
        <dbReference type="ARBA" id="ARBA00011738"/>
    </source>
</evidence>
<comment type="cofactor">
    <cofactor evidence="1">
        <name>Mg(2+)</name>
        <dbReference type="ChEBI" id="CHEBI:18420"/>
    </cofactor>
</comment>
<protein>
    <submittedName>
        <fullName evidence="5">Uncharacterized protein</fullName>
    </submittedName>
</protein>
<gene>
    <name evidence="5" type="ORF">S03H2_69891</name>
</gene>
<evidence type="ECO:0000256" key="3">
    <source>
        <dbReference type="ARBA" id="ARBA00022679"/>
    </source>
</evidence>
<comment type="caution">
    <text evidence="5">The sequence shown here is derived from an EMBL/GenBank/DDBJ whole genome shotgun (WGS) entry which is preliminary data.</text>
</comment>
<reference evidence="5" key="1">
    <citation type="journal article" date="2014" name="Front. Microbiol.">
        <title>High frequency of phylogenetically diverse reductive dehalogenase-homologous genes in deep subseafloor sedimentary metagenomes.</title>
        <authorList>
            <person name="Kawai M."/>
            <person name="Futagami T."/>
            <person name="Toyoda A."/>
            <person name="Takaki Y."/>
            <person name="Nishi S."/>
            <person name="Hori S."/>
            <person name="Arai W."/>
            <person name="Tsubouchi T."/>
            <person name="Morono Y."/>
            <person name="Uchiyama I."/>
            <person name="Ito T."/>
            <person name="Fujiyama A."/>
            <person name="Inagaki F."/>
            <person name="Takami H."/>
        </authorList>
    </citation>
    <scope>NUCLEOTIDE SEQUENCE</scope>
    <source>
        <strain evidence="5">Expedition CK06-06</strain>
    </source>
</reference>